<feature type="compositionally biased region" description="Gly residues" evidence="1">
    <location>
        <begin position="19"/>
        <end position="30"/>
    </location>
</feature>
<evidence type="ECO:0000313" key="4">
    <source>
        <dbReference type="Proteomes" id="UP000431744"/>
    </source>
</evidence>
<name>A0A6H9WN38_9MICO</name>
<gene>
    <name evidence="3" type="ORF">F8O04_08925</name>
</gene>
<feature type="transmembrane region" description="Helical" evidence="2">
    <location>
        <begin position="127"/>
        <end position="145"/>
    </location>
</feature>
<organism evidence="3 4">
    <name type="scientific">Pseudoclavibacter endophyticus</name>
    <dbReference type="NCBI Taxonomy" id="1778590"/>
    <lineage>
        <taxon>Bacteria</taxon>
        <taxon>Bacillati</taxon>
        <taxon>Actinomycetota</taxon>
        <taxon>Actinomycetes</taxon>
        <taxon>Micrococcales</taxon>
        <taxon>Microbacteriaceae</taxon>
        <taxon>Pseudoclavibacter</taxon>
    </lineage>
</organism>
<keyword evidence="4" id="KW-1185">Reference proteome</keyword>
<evidence type="ECO:0000256" key="2">
    <source>
        <dbReference type="SAM" id="Phobius"/>
    </source>
</evidence>
<evidence type="ECO:0000256" key="1">
    <source>
        <dbReference type="SAM" id="MobiDB-lite"/>
    </source>
</evidence>
<accession>A0A6H9WN38</accession>
<feature type="region of interest" description="Disordered" evidence="1">
    <location>
        <begin position="1"/>
        <end position="81"/>
    </location>
</feature>
<dbReference type="RefSeq" id="WP_158028880.1">
    <property type="nucleotide sequence ID" value="NZ_BMHG01000001.1"/>
</dbReference>
<dbReference type="Proteomes" id="UP000431744">
    <property type="component" value="Unassembled WGS sequence"/>
</dbReference>
<feature type="compositionally biased region" description="Low complexity" evidence="1">
    <location>
        <begin position="36"/>
        <end position="50"/>
    </location>
</feature>
<proteinExistence type="predicted"/>
<dbReference type="OrthoDB" id="3728208at2"/>
<dbReference type="AlphaFoldDB" id="A0A6H9WN38"/>
<keyword evidence="2" id="KW-0812">Transmembrane</keyword>
<sequence>MSSSNGGWDFSEYSSPPSGAGGGSGLGGRGDAQDAFGSSSPFGGPSPFGGQAAPTGGQSGPFGEQTAAPYDGQAGPVGRQGGGAAFGAGRDLFGNSSMGAGNDLFGSASSLGGAPAPLEPVAAPTGWLFAAVALALVSGVVASVFGGIPLVAIICWALAGPVVIGLFAVYLMRDVRARAHLTYSPPTWGPMLYAAGLVVTFAAVVIASLQIAFWVGRM</sequence>
<feature type="transmembrane region" description="Helical" evidence="2">
    <location>
        <begin position="192"/>
        <end position="215"/>
    </location>
</feature>
<evidence type="ECO:0000313" key="3">
    <source>
        <dbReference type="EMBL" id="KAB1650296.1"/>
    </source>
</evidence>
<comment type="caution">
    <text evidence="3">The sequence shown here is derived from an EMBL/GenBank/DDBJ whole genome shotgun (WGS) entry which is preliminary data.</text>
</comment>
<reference evidence="3 4" key="1">
    <citation type="submission" date="2019-09" db="EMBL/GenBank/DDBJ databases">
        <title>Phylogeny of genus Pseudoclavibacter and closely related genus.</title>
        <authorList>
            <person name="Li Y."/>
        </authorList>
    </citation>
    <scope>NUCLEOTIDE SEQUENCE [LARGE SCALE GENOMIC DNA]</scope>
    <source>
        <strain evidence="3 4">EGI 60007</strain>
    </source>
</reference>
<keyword evidence="2" id="KW-1133">Transmembrane helix</keyword>
<protein>
    <submittedName>
        <fullName evidence="3">Uncharacterized protein</fullName>
    </submittedName>
</protein>
<feature type="transmembrane region" description="Helical" evidence="2">
    <location>
        <begin position="150"/>
        <end position="172"/>
    </location>
</feature>
<dbReference type="EMBL" id="WBJY01000001">
    <property type="protein sequence ID" value="KAB1650296.1"/>
    <property type="molecule type" value="Genomic_DNA"/>
</dbReference>
<keyword evidence="2" id="KW-0472">Membrane</keyword>